<feature type="domain" description="TIR" evidence="2">
    <location>
        <begin position="21"/>
        <end position="175"/>
    </location>
</feature>
<evidence type="ECO:0000256" key="1">
    <source>
        <dbReference type="SAM" id="Coils"/>
    </source>
</evidence>
<dbReference type="SUPFAM" id="SSF52200">
    <property type="entry name" value="Toll/Interleukin receptor TIR domain"/>
    <property type="match status" value="1"/>
</dbReference>
<keyword evidence="4" id="KW-1185">Reference proteome</keyword>
<accession>A0A507FAF9</accession>
<protein>
    <recommendedName>
        <fullName evidence="2">TIR domain-containing protein</fullName>
    </recommendedName>
</protein>
<dbReference type="AlphaFoldDB" id="A0A507FAF9"/>
<dbReference type="OrthoDB" id="61437at2759"/>
<dbReference type="Proteomes" id="UP000320333">
    <property type="component" value="Unassembled WGS sequence"/>
</dbReference>
<name>A0A507FAF9_9FUNG</name>
<sequence length="944" mass="105721">MISVLEKDSEMDKDEETPLKKQFHIFISYRVNTDADLAEKLADKLQQLPILNEQRQVNIRCFLDKQNLKEGVEYTQQFLDGLHGSCLFLPLISEACLESMTKIQDGWNDNVVREWQTALTLQQKNQLVIMPLLIGATVDRMYKRFDGFSLCSQLPQIQITDAPSELTVRAVASQLFVLQGVFVNPSEVGDKLSVIQTRFSNEVWPRFRADWENTAELGPEPRYSCVQCYSNYSASENGDGACSFHLSDGPLQKFSSKYRCCGSADPKLGCTRGRHRSEHHNEYTYGAFFNWRNDLVQFVDMTKTIATVAADDYKEDSVADKTVSVSIGAVLARASTRDRDKVYINMYGGEKRFFQVFGAVELKAVNADKPIAELVGLRGEYIRADWLANEQKEIIGAKLQCKTKTSLEPNSVTVLFAWPEVPDFNGPVPTSIEYSKAIQFGEKPLPENLLADKQNPYNFPKALYSGQPVPNFVVRPRDENLPRWASPKCPLKVKINTATARFDAYRKSDYLTVELTILNTSKEPLTVVESRSFARLRTTQDAALVVPDVGDDSDLILTAEWKPVKSHHVAQGRAGTLPVTVEGSGVLHLTCNAWLPTDKYVDDDVNLDNRNSSWIACRSRCPVLLDVEFEDIFGETFGGMAEFPLPDLRLGKEEKVMDFVLHSDDAVTLERQLIKVYVEKEIPYSADYEDPLYVRDHSLKFFFRTSGTVSMGVSTFRYIVIMAEENRAKDDDSKNVFGLFDMTNFCLSNKRPPYENFNSTPFQIYAHAIIDFDRRCVVAIRFSSTTRSMKSVGYYVVPPYGDALGDSSTAADMTAIPVLDATDAIAASWLKEEAEMSPTLKDSAPIVSEKLPVQVRAQFSSGNEHATSGGGAVTAAQIDPIALEKIIGPIVAREMAAAIPILTREISASFQSGIDRLLARIEELEDERKALAKYLGLKESQSKE</sequence>
<dbReference type="InterPro" id="IPR000157">
    <property type="entry name" value="TIR_dom"/>
</dbReference>
<evidence type="ECO:0000313" key="4">
    <source>
        <dbReference type="Proteomes" id="UP000320333"/>
    </source>
</evidence>
<reference evidence="3 4" key="1">
    <citation type="journal article" date="2019" name="Sci. Rep.">
        <title>Comparative genomics of chytrid fungi reveal insights into the obligate biotrophic and pathogenic lifestyle of Synchytrium endobioticum.</title>
        <authorList>
            <person name="van de Vossenberg B.T.L.H."/>
            <person name="Warris S."/>
            <person name="Nguyen H.D.T."/>
            <person name="van Gent-Pelzer M.P.E."/>
            <person name="Joly D.L."/>
            <person name="van de Geest H.C."/>
            <person name="Bonants P.J.M."/>
            <person name="Smith D.S."/>
            <person name="Levesque C.A."/>
            <person name="van der Lee T.A.J."/>
        </authorList>
    </citation>
    <scope>NUCLEOTIDE SEQUENCE [LARGE SCALE GENOMIC DNA]</scope>
    <source>
        <strain evidence="3 4">CBS 675.73</strain>
    </source>
</reference>
<comment type="caution">
    <text evidence="3">The sequence shown here is derived from an EMBL/GenBank/DDBJ whole genome shotgun (WGS) entry which is preliminary data.</text>
</comment>
<dbReference type="EMBL" id="QEAP01000217">
    <property type="protein sequence ID" value="TPX72580.1"/>
    <property type="molecule type" value="Genomic_DNA"/>
</dbReference>
<evidence type="ECO:0000313" key="3">
    <source>
        <dbReference type="EMBL" id="TPX72580.1"/>
    </source>
</evidence>
<evidence type="ECO:0000259" key="2">
    <source>
        <dbReference type="PROSITE" id="PS50104"/>
    </source>
</evidence>
<dbReference type="Pfam" id="PF13676">
    <property type="entry name" value="TIR_2"/>
    <property type="match status" value="1"/>
</dbReference>
<gene>
    <name evidence="3" type="ORF">CcCBS67573_g05747</name>
</gene>
<proteinExistence type="predicted"/>
<dbReference type="GO" id="GO:0007165">
    <property type="term" value="P:signal transduction"/>
    <property type="evidence" value="ECO:0007669"/>
    <property type="project" value="InterPro"/>
</dbReference>
<organism evidence="3 4">
    <name type="scientific">Chytriomyces confervae</name>
    <dbReference type="NCBI Taxonomy" id="246404"/>
    <lineage>
        <taxon>Eukaryota</taxon>
        <taxon>Fungi</taxon>
        <taxon>Fungi incertae sedis</taxon>
        <taxon>Chytridiomycota</taxon>
        <taxon>Chytridiomycota incertae sedis</taxon>
        <taxon>Chytridiomycetes</taxon>
        <taxon>Chytridiales</taxon>
        <taxon>Chytriomycetaceae</taxon>
        <taxon>Chytriomyces</taxon>
    </lineage>
</organism>
<feature type="coiled-coil region" evidence="1">
    <location>
        <begin position="907"/>
        <end position="941"/>
    </location>
</feature>
<keyword evidence="1" id="KW-0175">Coiled coil</keyword>
<dbReference type="Gene3D" id="3.40.50.10140">
    <property type="entry name" value="Toll/interleukin-1 receptor homology (TIR) domain"/>
    <property type="match status" value="1"/>
</dbReference>
<dbReference type="InterPro" id="IPR035897">
    <property type="entry name" value="Toll_tir_struct_dom_sf"/>
</dbReference>
<dbReference type="STRING" id="246404.A0A507FAF9"/>
<dbReference type="PROSITE" id="PS50104">
    <property type="entry name" value="TIR"/>
    <property type="match status" value="1"/>
</dbReference>